<evidence type="ECO:0000313" key="3">
    <source>
        <dbReference type="Proteomes" id="UP001177935"/>
    </source>
</evidence>
<dbReference type="InterPro" id="IPR000944">
    <property type="entry name" value="Tscrpt_reg_Rrf2"/>
</dbReference>
<dbReference type="AlphaFoldDB" id="A0AB35MYL5"/>
<dbReference type="PANTHER" id="PTHR33221">
    <property type="entry name" value="WINGED HELIX-TURN-HELIX TRANSCRIPTIONAL REGULATOR, RRF2 FAMILY"/>
    <property type="match status" value="1"/>
</dbReference>
<sequence>MNASYRVKYPTMHITRYTDYSLRVLIYLAINNQSLSTIGDIANSYGISKNHLMKIVQQLNLKGHLIATRGKNGGLKLSCHPSQINIGTLVRELEDKRNLVECFGEDNSCVITPNCQLKTIFAEAQECFYKSLDAYSLQDLLGEEHSYKLGQLLAVEVI</sequence>
<dbReference type="Proteomes" id="UP001177935">
    <property type="component" value="Unassembled WGS sequence"/>
</dbReference>
<keyword evidence="1" id="KW-0238">DNA-binding</keyword>
<dbReference type="NCBIfam" id="TIGR00738">
    <property type="entry name" value="rrf2_super"/>
    <property type="match status" value="1"/>
</dbReference>
<dbReference type="EMBL" id="JAUYVL010000007">
    <property type="protein sequence ID" value="MDP2501775.1"/>
    <property type="molecule type" value="Genomic_DNA"/>
</dbReference>
<evidence type="ECO:0000313" key="2">
    <source>
        <dbReference type="EMBL" id="MDP2501775.1"/>
    </source>
</evidence>
<comment type="caution">
    <text evidence="2">The sequence shown here is derived from an EMBL/GenBank/DDBJ whole genome shotgun (WGS) entry which is preliminary data.</text>
</comment>
<dbReference type="InterPro" id="IPR036390">
    <property type="entry name" value="WH_DNA-bd_sf"/>
</dbReference>
<accession>A0AB35MYL5</accession>
<dbReference type="GO" id="GO:0003700">
    <property type="term" value="F:DNA-binding transcription factor activity"/>
    <property type="evidence" value="ECO:0007669"/>
    <property type="project" value="TreeGrafter"/>
</dbReference>
<evidence type="ECO:0000256" key="1">
    <source>
        <dbReference type="ARBA" id="ARBA00023125"/>
    </source>
</evidence>
<protein>
    <submittedName>
        <fullName evidence="2">Rrf2 family transcriptional regulator</fullName>
    </submittedName>
</protein>
<dbReference type="Pfam" id="PF02082">
    <property type="entry name" value="Rrf2"/>
    <property type="match status" value="1"/>
</dbReference>
<dbReference type="GO" id="GO:0003677">
    <property type="term" value="F:DNA binding"/>
    <property type="evidence" value="ECO:0007669"/>
    <property type="project" value="UniProtKB-KW"/>
</dbReference>
<proteinExistence type="predicted"/>
<dbReference type="InterPro" id="IPR036388">
    <property type="entry name" value="WH-like_DNA-bd_sf"/>
</dbReference>
<dbReference type="PANTHER" id="PTHR33221:SF4">
    <property type="entry name" value="HTH-TYPE TRANSCRIPTIONAL REPRESSOR NSRR"/>
    <property type="match status" value="1"/>
</dbReference>
<reference evidence="2" key="1">
    <citation type="submission" date="2023-07" db="EMBL/GenBank/DDBJ databases">
        <title>Genome content predicts the carbon catabolic preferences of heterotrophic bacteria.</title>
        <authorList>
            <person name="Gralka M."/>
        </authorList>
    </citation>
    <scope>NUCLEOTIDE SEQUENCE</scope>
    <source>
        <strain evidence="2">6E02</strain>
    </source>
</reference>
<dbReference type="GO" id="GO:0005829">
    <property type="term" value="C:cytosol"/>
    <property type="evidence" value="ECO:0007669"/>
    <property type="project" value="TreeGrafter"/>
</dbReference>
<name>A0AB35MYL5_VIBSP</name>
<organism evidence="2 3">
    <name type="scientific">Vibrio splendidus</name>
    <dbReference type="NCBI Taxonomy" id="29497"/>
    <lineage>
        <taxon>Bacteria</taxon>
        <taxon>Pseudomonadati</taxon>
        <taxon>Pseudomonadota</taxon>
        <taxon>Gammaproteobacteria</taxon>
        <taxon>Vibrionales</taxon>
        <taxon>Vibrionaceae</taxon>
        <taxon>Vibrio</taxon>
    </lineage>
</organism>
<gene>
    <name evidence="2" type="ORF">Q8W42_13735</name>
</gene>
<dbReference type="Gene3D" id="1.10.10.10">
    <property type="entry name" value="Winged helix-like DNA-binding domain superfamily/Winged helix DNA-binding domain"/>
    <property type="match status" value="1"/>
</dbReference>
<dbReference type="PROSITE" id="PS51197">
    <property type="entry name" value="HTH_RRF2_2"/>
    <property type="match status" value="1"/>
</dbReference>
<dbReference type="SUPFAM" id="SSF46785">
    <property type="entry name" value="Winged helix' DNA-binding domain"/>
    <property type="match status" value="1"/>
</dbReference>